<dbReference type="Gene3D" id="3.40.50.800">
    <property type="entry name" value="Anticodon-binding domain"/>
    <property type="match status" value="1"/>
</dbReference>
<dbReference type="NCBIfam" id="TIGR00409">
    <property type="entry name" value="proS_fam_II"/>
    <property type="match status" value="1"/>
</dbReference>
<keyword evidence="6 10" id="KW-0067">ATP-binding</keyword>
<comment type="similarity">
    <text evidence="10">Belongs to the class-II aminoacyl-tRNA synthetase family. ProS type 1 subfamily.</text>
</comment>
<evidence type="ECO:0000256" key="7">
    <source>
        <dbReference type="ARBA" id="ARBA00022917"/>
    </source>
</evidence>
<comment type="catalytic activity">
    <reaction evidence="9 10">
        <text>tRNA(Pro) + L-proline + ATP = L-prolyl-tRNA(Pro) + AMP + diphosphate</text>
        <dbReference type="Rhea" id="RHEA:14305"/>
        <dbReference type="Rhea" id="RHEA-COMP:9700"/>
        <dbReference type="Rhea" id="RHEA-COMP:9702"/>
        <dbReference type="ChEBI" id="CHEBI:30616"/>
        <dbReference type="ChEBI" id="CHEBI:33019"/>
        <dbReference type="ChEBI" id="CHEBI:60039"/>
        <dbReference type="ChEBI" id="CHEBI:78442"/>
        <dbReference type="ChEBI" id="CHEBI:78532"/>
        <dbReference type="ChEBI" id="CHEBI:456215"/>
        <dbReference type="EC" id="6.1.1.15"/>
    </reaction>
</comment>
<dbReference type="EC" id="6.1.1.15" evidence="10"/>
<keyword evidence="4 10" id="KW-0436">Ligase</keyword>
<evidence type="ECO:0000313" key="12">
    <source>
        <dbReference type="EMBL" id="MDC7227300.1"/>
    </source>
</evidence>
<dbReference type="InterPro" id="IPR006195">
    <property type="entry name" value="aa-tRNA-synth_II"/>
</dbReference>
<sequence length="591" mass="66235">MRFSQIFGHTLKEAPSDAQAVSHQYLIRGGYIHQVAAGLFSYLPLARRVLNKIEGILHEEMAMIGAQEITMPVVLPADMWQDSGRWYTIGSEMTKFHDRKDHDMVLAMTHEEALCDLAAKYIRSHKELPQLVYHIQTKWRDDARPRAGLIRVREFKMKDSYSLDTSWEGLDKQYRAHYQSYFNIFNRCGLDVLAVKSDTGMMGGKIAHEFMYLTPIGEDTIIYCDSCGYNSNRQVAEFEKPEAVKEDLKDVEKIETPDCKTIDDLAKFLDVPESRTAKAVFMVATIQEDNETEVEKFVLAILRGDMDLNETKLANAVKAKDLRPAHEDEIKAVGAVPGYGSPVGVKGAYVVVDDLAAESTNLVGGANEAGFHLLNLNCGRDFKADLVIDIAAAEAGYKCVNCGAELKAEKAVEVGNIFKLGTRYSEAMNVTYQDENGKLQPVIMGSYGIGVGRLLSCVVEQHNDEYGIKWPISIAPFQVEIVLLHDKKGTEAQEVAESLYEDFKAAGIEVLFDDRKESPGFKFNDADLIGIPLRLTVGRRALDKGGVEFKVRGEKDNEIVPVDEAVDKIKTEIQRLEKELRDRVQKVEYKD</sequence>
<dbReference type="Proteomes" id="UP001221217">
    <property type="component" value="Unassembled WGS sequence"/>
</dbReference>
<keyword evidence="5 10" id="KW-0547">Nucleotide-binding</keyword>
<evidence type="ECO:0000256" key="6">
    <source>
        <dbReference type="ARBA" id="ARBA00022840"/>
    </source>
</evidence>
<feature type="domain" description="Aminoacyl-transfer RNA synthetases class-II family profile" evidence="11">
    <location>
        <begin position="48"/>
        <end position="471"/>
    </location>
</feature>
<dbReference type="Pfam" id="PF00587">
    <property type="entry name" value="tRNA-synt_2b"/>
    <property type="match status" value="1"/>
</dbReference>
<keyword evidence="7 10" id="KW-0648">Protein biosynthesis</keyword>
<dbReference type="InterPro" id="IPR004500">
    <property type="entry name" value="Pro-tRNA-synth_IIa_bac-type"/>
</dbReference>
<dbReference type="InterPro" id="IPR044140">
    <property type="entry name" value="ProRS_anticodon_short"/>
</dbReference>
<comment type="subcellular location">
    <subcellularLocation>
        <location evidence="1 10">Cytoplasm</location>
    </subcellularLocation>
</comment>
<dbReference type="EMBL" id="JAQQAL010000024">
    <property type="protein sequence ID" value="MDC7227300.1"/>
    <property type="molecule type" value="Genomic_DNA"/>
</dbReference>
<evidence type="ECO:0000256" key="2">
    <source>
        <dbReference type="ARBA" id="ARBA00011738"/>
    </source>
</evidence>
<dbReference type="SUPFAM" id="SSF55681">
    <property type="entry name" value="Class II aaRS and biotin synthetases"/>
    <property type="match status" value="1"/>
</dbReference>
<evidence type="ECO:0000256" key="10">
    <source>
        <dbReference type="HAMAP-Rule" id="MF_01569"/>
    </source>
</evidence>
<dbReference type="GO" id="GO:0004827">
    <property type="term" value="F:proline-tRNA ligase activity"/>
    <property type="evidence" value="ECO:0007669"/>
    <property type="project" value="UniProtKB-UniRule"/>
</dbReference>
<dbReference type="CDD" id="cd04334">
    <property type="entry name" value="ProRS-INS"/>
    <property type="match status" value="1"/>
</dbReference>
<evidence type="ECO:0000256" key="3">
    <source>
        <dbReference type="ARBA" id="ARBA00022490"/>
    </source>
</evidence>
<dbReference type="InterPro" id="IPR050062">
    <property type="entry name" value="Pro-tRNA_synthetase"/>
</dbReference>
<organism evidence="12 13">
    <name type="scientific">Candidatus Thalassospirochaeta sargassi</name>
    <dbReference type="NCBI Taxonomy" id="3119039"/>
    <lineage>
        <taxon>Bacteria</taxon>
        <taxon>Pseudomonadati</taxon>
        <taxon>Spirochaetota</taxon>
        <taxon>Spirochaetia</taxon>
        <taxon>Spirochaetales</taxon>
        <taxon>Spirochaetaceae</taxon>
        <taxon>Candidatus Thalassospirochaeta</taxon>
    </lineage>
</organism>
<dbReference type="InterPro" id="IPR002314">
    <property type="entry name" value="aa-tRNA-synt_IIb"/>
</dbReference>
<dbReference type="GO" id="GO:0005524">
    <property type="term" value="F:ATP binding"/>
    <property type="evidence" value="ECO:0007669"/>
    <property type="project" value="UniProtKB-UniRule"/>
</dbReference>
<dbReference type="GO" id="GO:0006433">
    <property type="term" value="P:prolyl-tRNA aminoacylation"/>
    <property type="evidence" value="ECO:0007669"/>
    <property type="project" value="UniProtKB-UniRule"/>
</dbReference>
<evidence type="ECO:0000259" key="11">
    <source>
        <dbReference type="PROSITE" id="PS50862"/>
    </source>
</evidence>
<dbReference type="SUPFAM" id="SSF55826">
    <property type="entry name" value="YbaK/ProRS associated domain"/>
    <property type="match status" value="1"/>
</dbReference>
<dbReference type="InterPro" id="IPR023717">
    <property type="entry name" value="Pro-tRNA-Synthase_IIa_type1"/>
</dbReference>
<evidence type="ECO:0000256" key="4">
    <source>
        <dbReference type="ARBA" id="ARBA00022598"/>
    </source>
</evidence>
<dbReference type="PRINTS" id="PR01046">
    <property type="entry name" value="TRNASYNTHPRO"/>
</dbReference>
<dbReference type="InterPro" id="IPR002316">
    <property type="entry name" value="Pro-tRNA-ligase_IIa"/>
</dbReference>
<reference evidence="12 13" key="1">
    <citation type="submission" date="2022-12" db="EMBL/GenBank/DDBJ databases">
        <title>Metagenome assembled genome from gulf of manar.</title>
        <authorList>
            <person name="Kohli P."/>
            <person name="Pk S."/>
            <person name="Venkata Ramana C."/>
            <person name="Sasikala C."/>
        </authorList>
    </citation>
    <scope>NUCLEOTIDE SEQUENCE [LARGE SCALE GENOMIC DNA]</scope>
    <source>
        <strain evidence="12">JB008</strain>
    </source>
</reference>
<dbReference type="CDD" id="cd00861">
    <property type="entry name" value="ProRS_anticodon_short"/>
    <property type="match status" value="1"/>
</dbReference>
<dbReference type="Gene3D" id="3.30.930.10">
    <property type="entry name" value="Bira Bifunctional Protein, Domain 2"/>
    <property type="match status" value="2"/>
</dbReference>
<keyword evidence="8 10" id="KW-0030">Aminoacyl-tRNA synthetase</keyword>
<dbReference type="PROSITE" id="PS50862">
    <property type="entry name" value="AA_TRNA_LIGASE_II"/>
    <property type="match status" value="1"/>
</dbReference>
<evidence type="ECO:0000256" key="8">
    <source>
        <dbReference type="ARBA" id="ARBA00023146"/>
    </source>
</evidence>
<evidence type="ECO:0000256" key="5">
    <source>
        <dbReference type="ARBA" id="ARBA00022741"/>
    </source>
</evidence>
<dbReference type="Gene3D" id="3.90.960.10">
    <property type="entry name" value="YbaK/aminoacyl-tRNA synthetase-associated domain"/>
    <property type="match status" value="1"/>
</dbReference>
<comment type="domain">
    <text evidence="10">Consists of three domains: the N-terminal catalytic domain, the editing domain and the C-terminal anticodon-binding domain.</text>
</comment>
<dbReference type="GO" id="GO:0005829">
    <property type="term" value="C:cytosol"/>
    <property type="evidence" value="ECO:0007669"/>
    <property type="project" value="TreeGrafter"/>
</dbReference>
<dbReference type="InterPro" id="IPR036621">
    <property type="entry name" value="Anticodon-bd_dom_sf"/>
</dbReference>
<accession>A0AAJ1MN50</accession>
<proteinExistence type="inferred from homology"/>
<comment type="function">
    <text evidence="10">Catalyzes the attachment of proline to tRNA(Pro) in a two-step reaction: proline is first activated by ATP to form Pro-AMP and then transferred to the acceptor end of tRNA(Pro). As ProRS can inadvertently accommodate and process non-cognate amino acids such as alanine and cysteine, to avoid such errors it has two additional distinct editing activities against alanine. One activity is designated as 'pretransfer' editing and involves the tRNA(Pro)-independent hydrolysis of activated Ala-AMP. The other activity is designated 'posttransfer' editing and involves deacylation of mischarged Ala-tRNA(Pro). The misacylated Cys-tRNA(Pro) is not edited by ProRS.</text>
</comment>
<dbReference type="PANTHER" id="PTHR42753">
    <property type="entry name" value="MITOCHONDRIAL RIBOSOME PROTEIN L39/PROLYL-TRNA LIGASE FAMILY MEMBER"/>
    <property type="match status" value="1"/>
</dbReference>
<evidence type="ECO:0000256" key="9">
    <source>
        <dbReference type="ARBA" id="ARBA00047671"/>
    </source>
</evidence>
<keyword evidence="3 10" id="KW-0963">Cytoplasm</keyword>
<name>A0AAJ1MN50_9SPIO</name>
<comment type="subunit">
    <text evidence="2 10">Homodimer.</text>
</comment>
<dbReference type="HAMAP" id="MF_01569">
    <property type="entry name" value="Pro_tRNA_synth_type1"/>
    <property type="match status" value="1"/>
</dbReference>
<dbReference type="InterPro" id="IPR036754">
    <property type="entry name" value="YbaK/aa-tRNA-synt-asso_dom_sf"/>
</dbReference>
<protein>
    <recommendedName>
        <fullName evidence="10">Proline--tRNA ligase</fullName>
        <ecNumber evidence="10">6.1.1.15</ecNumber>
    </recommendedName>
    <alternativeName>
        <fullName evidence="10">Prolyl-tRNA synthetase</fullName>
        <shortName evidence="10">ProRS</shortName>
    </alternativeName>
</protein>
<dbReference type="NCBIfam" id="NF006625">
    <property type="entry name" value="PRK09194.1"/>
    <property type="match status" value="1"/>
</dbReference>
<dbReference type="SUPFAM" id="SSF52954">
    <property type="entry name" value="Class II aaRS ABD-related"/>
    <property type="match status" value="1"/>
</dbReference>
<comment type="caution">
    <text evidence="12">The sequence shown here is derived from an EMBL/GenBank/DDBJ whole genome shotgun (WGS) entry which is preliminary data.</text>
</comment>
<dbReference type="InterPro" id="IPR045864">
    <property type="entry name" value="aa-tRNA-synth_II/BPL/LPL"/>
</dbReference>
<dbReference type="Pfam" id="PF04073">
    <property type="entry name" value="tRNA_edit"/>
    <property type="match status" value="1"/>
</dbReference>
<dbReference type="AlphaFoldDB" id="A0AAJ1MN50"/>
<dbReference type="InterPro" id="IPR007214">
    <property type="entry name" value="YbaK/aa-tRNA-synth-assoc-dom"/>
</dbReference>
<dbReference type="Pfam" id="PF03129">
    <property type="entry name" value="HGTP_anticodon"/>
    <property type="match status" value="1"/>
</dbReference>
<gene>
    <name evidence="10" type="primary">proS</name>
    <name evidence="12" type="ORF">PQJ61_11115</name>
</gene>
<evidence type="ECO:0000313" key="13">
    <source>
        <dbReference type="Proteomes" id="UP001221217"/>
    </source>
</evidence>
<evidence type="ECO:0000256" key="1">
    <source>
        <dbReference type="ARBA" id="ARBA00004496"/>
    </source>
</evidence>
<dbReference type="GO" id="GO:0002161">
    <property type="term" value="F:aminoacyl-tRNA deacylase activity"/>
    <property type="evidence" value="ECO:0007669"/>
    <property type="project" value="InterPro"/>
</dbReference>
<dbReference type="InterPro" id="IPR004154">
    <property type="entry name" value="Anticodon-bd"/>
</dbReference>
<dbReference type="PANTHER" id="PTHR42753:SF2">
    <property type="entry name" value="PROLINE--TRNA LIGASE"/>
    <property type="match status" value="1"/>
</dbReference>